<sequence length="74" mass="7947">MIEQQLVFMKIQFDALRVMVGKLRRGEEGVTTLEVVIIGGFLLAAAGALTVLLNKVWTDDKGNISDKSGVVVSG</sequence>
<dbReference type="EMBL" id="BAAAQN010000006">
    <property type="protein sequence ID" value="GAA2019458.1"/>
    <property type="molecule type" value="Genomic_DNA"/>
</dbReference>
<dbReference type="Proteomes" id="UP001500751">
    <property type="component" value="Unassembled WGS sequence"/>
</dbReference>
<gene>
    <name evidence="2" type="ORF">GCM10009839_14920</name>
</gene>
<organism evidence="2 3">
    <name type="scientific">Catenulispora yoronensis</name>
    <dbReference type="NCBI Taxonomy" id="450799"/>
    <lineage>
        <taxon>Bacteria</taxon>
        <taxon>Bacillati</taxon>
        <taxon>Actinomycetota</taxon>
        <taxon>Actinomycetes</taxon>
        <taxon>Catenulisporales</taxon>
        <taxon>Catenulisporaceae</taxon>
        <taxon>Catenulispora</taxon>
    </lineage>
</organism>
<feature type="transmembrane region" description="Helical" evidence="1">
    <location>
        <begin position="32"/>
        <end position="53"/>
    </location>
</feature>
<reference evidence="2 3" key="1">
    <citation type="journal article" date="2019" name="Int. J. Syst. Evol. Microbiol.">
        <title>The Global Catalogue of Microorganisms (GCM) 10K type strain sequencing project: providing services to taxonomists for standard genome sequencing and annotation.</title>
        <authorList>
            <consortium name="The Broad Institute Genomics Platform"/>
            <consortium name="The Broad Institute Genome Sequencing Center for Infectious Disease"/>
            <person name="Wu L."/>
            <person name="Ma J."/>
        </authorList>
    </citation>
    <scope>NUCLEOTIDE SEQUENCE [LARGE SCALE GENOMIC DNA]</scope>
    <source>
        <strain evidence="2 3">JCM 16014</strain>
    </source>
</reference>
<keyword evidence="1" id="KW-1133">Transmembrane helix</keyword>
<keyword evidence="1" id="KW-0812">Transmembrane</keyword>
<protein>
    <recommendedName>
        <fullName evidence="4">Flagellin Flp1-like domain-containing protein</fullName>
    </recommendedName>
</protein>
<dbReference type="PROSITE" id="PS00409">
    <property type="entry name" value="PROKAR_NTER_METHYL"/>
    <property type="match status" value="1"/>
</dbReference>
<keyword evidence="1" id="KW-0472">Membrane</keyword>
<dbReference type="RefSeq" id="WP_344664764.1">
    <property type="nucleotide sequence ID" value="NZ_BAAAQN010000006.1"/>
</dbReference>
<keyword evidence="3" id="KW-1185">Reference proteome</keyword>
<dbReference type="InterPro" id="IPR012902">
    <property type="entry name" value="N_methyl_site"/>
</dbReference>
<name>A0ABN2TTA6_9ACTN</name>
<evidence type="ECO:0000313" key="2">
    <source>
        <dbReference type="EMBL" id="GAA2019458.1"/>
    </source>
</evidence>
<proteinExistence type="predicted"/>
<evidence type="ECO:0000313" key="3">
    <source>
        <dbReference type="Proteomes" id="UP001500751"/>
    </source>
</evidence>
<evidence type="ECO:0000256" key="1">
    <source>
        <dbReference type="SAM" id="Phobius"/>
    </source>
</evidence>
<evidence type="ECO:0008006" key="4">
    <source>
        <dbReference type="Google" id="ProtNLM"/>
    </source>
</evidence>
<accession>A0ABN2TTA6</accession>
<comment type="caution">
    <text evidence="2">The sequence shown here is derived from an EMBL/GenBank/DDBJ whole genome shotgun (WGS) entry which is preliminary data.</text>
</comment>